<dbReference type="EMBL" id="MU268176">
    <property type="protein sequence ID" value="KAH7905508.1"/>
    <property type="molecule type" value="Genomic_DNA"/>
</dbReference>
<protein>
    <submittedName>
        <fullName evidence="1">Uncharacterized protein</fullName>
    </submittedName>
</protein>
<accession>A0ACB7ZXP8</accession>
<dbReference type="Proteomes" id="UP000790377">
    <property type="component" value="Unassembled WGS sequence"/>
</dbReference>
<reference evidence="1" key="1">
    <citation type="journal article" date="2021" name="New Phytol.">
        <title>Evolutionary innovations through gain and loss of genes in the ectomycorrhizal Boletales.</title>
        <authorList>
            <person name="Wu G."/>
            <person name="Miyauchi S."/>
            <person name="Morin E."/>
            <person name="Kuo A."/>
            <person name="Drula E."/>
            <person name="Varga T."/>
            <person name="Kohler A."/>
            <person name="Feng B."/>
            <person name="Cao Y."/>
            <person name="Lipzen A."/>
            <person name="Daum C."/>
            <person name="Hundley H."/>
            <person name="Pangilinan J."/>
            <person name="Johnson J."/>
            <person name="Barry K."/>
            <person name="LaButti K."/>
            <person name="Ng V."/>
            <person name="Ahrendt S."/>
            <person name="Min B."/>
            <person name="Choi I.G."/>
            <person name="Park H."/>
            <person name="Plett J.M."/>
            <person name="Magnuson J."/>
            <person name="Spatafora J.W."/>
            <person name="Nagy L.G."/>
            <person name="Henrissat B."/>
            <person name="Grigoriev I.V."/>
            <person name="Yang Z.L."/>
            <person name="Xu J."/>
            <person name="Martin F.M."/>
        </authorList>
    </citation>
    <scope>NUCLEOTIDE SEQUENCE</scope>
    <source>
        <strain evidence="1">ATCC 28755</strain>
    </source>
</reference>
<sequence length="229" mass="25029">MIGKRSQGGASERQDLDITPINGSQLTHLKYQREPTIHGSLANLKVQVKWNTASGTASAARLASTQADRQNFNLKSASASHTFTTINKTQSANTQHTVFQSARMQQLNEQPFRTLPAASASVLLNDFHGASSNLQLKLDIARVSKDIYQTRAVLSKLQIRHNLLVALYEAEFASVKASDTNREIGKIRQNMIEAGVAVQSRSTNNHFILEALARVDVGFAGEGSMNDIP</sequence>
<evidence type="ECO:0000313" key="1">
    <source>
        <dbReference type="EMBL" id="KAH7905508.1"/>
    </source>
</evidence>
<organism evidence="1 2">
    <name type="scientific">Hygrophoropsis aurantiaca</name>
    <dbReference type="NCBI Taxonomy" id="72124"/>
    <lineage>
        <taxon>Eukaryota</taxon>
        <taxon>Fungi</taxon>
        <taxon>Dikarya</taxon>
        <taxon>Basidiomycota</taxon>
        <taxon>Agaricomycotina</taxon>
        <taxon>Agaricomycetes</taxon>
        <taxon>Agaricomycetidae</taxon>
        <taxon>Boletales</taxon>
        <taxon>Coniophorineae</taxon>
        <taxon>Hygrophoropsidaceae</taxon>
        <taxon>Hygrophoropsis</taxon>
    </lineage>
</organism>
<proteinExistence type="predicted"/>
<keyword evidence="2" id="KW-1185">Reference proteome</keyword>
<name>A0ACB7ZXP8_9AGAM</name>
<evidence type="ECO:0000313" key="2">
    <source>
        <dbReference type="Proteomes" id="UP000790377"/>
    </source>
</evidence>
<comment type="caution">
    <text evidence="1">The sequence shown here is derived from an EMBL/GenBank/DDBJ whole genome shotgun (WGS) entry which is preliminary data.</text>
</comment>
<gene>
    <name evidence="1" type="ORF">BJ138DRAFT_1105930</name>
</gene>